<keyword evidence="7" id="KW-1185">Reference proteome</keyword>
<dbReference type="OrthoDB" id="5885at2759"/>
<feature type="compositionally biased region" description="Basic and acidic residues" evidence="5">
    <location>
        <begin position="74"/>
        <end position="96"/>
    </location>
</feature>
<comment type="subcellular location">
    <subcellularLocation>
        <location evidence="1">Nucleus</location>
        <location evidence="1">Nucleolus</location>
    </subcellularLocation>
</comment>
<dbReference type="GO" id="GO:0000472">
    <property type="term" value="P:endonucleolytic cleavage to generate mature 5'-end of SSU-rRNA from (SSU-rRNA, 5.8S rRNA, LSU-rRNA)"/>
    <property type="evidence" value="ECO:0007669"/>
    <property type="project" value="TreeGrafter"/>
</dbReference>
<evidence type="ECO:0000256" key="4">
    <source>
        <dbReference type="ARBA" id="ARBA00023242"/>
    </source>
</evidence>
<dbReference type="GO" id="GO:0034462">
    <property type="term" value="P:small-subunit processome assembly"/>
    <property type="evidence" value="ECO:0007669"/>
    <property type="project" value="TreeGrafter"/>
</dbReference>
<dbReference type="GO" id="GO:0000447">
    <property type="term" value="P:endonucleolytic cleavage in ITS1 to separate SSU-rRNA from 5.8S rRNA and LSU-rRNA from tricistronic rRNA transcript (SSU-rRNA, 5.8S rRNA, LSU-rRNA)"/>
    <property type="evidence" value="ECO:0007669"/>
    <property type="project" value="TreeGrafter"/>
</dbReference>
<dbReference type="SUPFAM" id="SSF54928">
    <property type="entry name" value="RNA-binding domain, RBD"/>
    <property type="match status" value="1"/>
</dbReference>
<protein>
    <submittedName>
        <fullName evidence="6">Pre-rRNA-processing protein ESF2</fullName>
    </submittedName>
</protein>
<dbReference type="InterPro" id="IPR012677">
    <property type="entry name" value="Nucleotide-bd_a/b_plait_sf"/>
</dbReference>
<accession>A0A2V3J192</accession>
<feature type="compositionally biased region" description="Basic and acidic residues" evidence="5">
    <location>
        <begin position="281"/>
        <end position="293"/>
    </location>
</feature>
<comment type="caution">
    <text evidence="6">The sequence shown here is derived from an EMBL/GenBank/DDBJ whole genome shotgun (WGS) entry which is preliminary data.</text>
</comment>
<reference evidence="6 7" key="1">
    <citation type="journal article" date="2018" name="Mol. Biol. Evol.">
        <title>Analysis of the draft genome of the red seaweed Gracilariopsis chorda provides insights into genome size evolution in Rhodophyta.</title>
        <authorList>
            <person name="Lee J."/>
            <person name="Yang E.C."/>
            <person name="Graf L."/>
            <person name="Yang J.H."/>
            <person name="Qiu H."/>
            <person name="Zel Zion U."/>
            <person name="Chan C.X."/>
            <person name="Stephens T.G."/>
            <person name="Weber A.P.M."/>
            <person name="Boo G.H."/>
            <person name="Boo S.M."/>
            <person name="Kim K.M."/>
            <person name="Shin Y."/>
            <person name="Jung M."/>
            <person name="Lee S.J."/>
            <person name="Yim H.S."/>
            <person name="Lee J.H."/>
            <person name="Bhattacharya D."/>
            <person name="Yoon H.S."/>
        </authorList>
    </citation>
    <scope>NUCLEOTIDE SEQUENCE [LARGE SCALE GENOMIC DNA]</scope>
    <source>
        <strain evidence="6 7">SKKU-2015</strain>
        <tissue evidence="6">Whole body</tissue>
    </source>
</reference>
<proteinExistence type="inferred from homology"/>
<comment type="similarity">
    <text evidence="2">Belongs to the ESF2/ABP1 family.</text>
</comment>
<gene>
    <name evidence="6" type="ORF">BWQ96_03092</name>
</gene>
<evidence type="ECO:0000313" key="6">
    <source>
        <dbReference type="EMBL" id="PXF47150.1"/>
    </source>
</evidence>
<dbReference type="STRING" id="448386.A0A2V3J192"/>
<dbReference type="InterPro" id="IPR039119">
    <property type="entry name" value="ABT1/Esf2"/>
</dbReference>
<evidence type="ECO:0000256" key="5">
    <source>
        <dbReference type="SAM" id="MobiDB-lite"/>
    </source>
</evidence>
<dbReference type="InterPro" id="IPR035979">
    <property type="entry name" value="RBD_domain_sf"/>
</dbReference>
<dbReference type="EMBL" id="NBIV01000028">
    <property type="protein sequence ID" value="PXF47150.1"/>
    <property type="molecule type" value="Genomic_DNA"/>
</dbReference>
<evidence type="ECO:0000256" key="1">
    <source>
        <dbReference type="ARBA" id="ARBA00004604"/>
    </source>
</evidence>
<name>A0A2V3J192_9FLOR</name>
<evidence type="ECO:0000256" key="2">
    <source>
        <dbReference type="ARBA" id="ARBA00005819"/>
    </source>
</evidence>
<dbReference type="CDD" id="cd12263">
    <property type="entry name" value="RRM_ABT1_like"/>
    <property type="match status" value="1"/>
</dbReference>
<feature type="region of interest" description="Disordered" evidence="5">
    <location>
        <begin position="271"/>
        <end position="300"/>
    </location>
</feature>
<dbReference type="GO" id="GO:0000480">
    <property type="term" value="P:endonucleolytic cleavage in 5'-ETS of tricistronic rRNA transcript (SSU-rRNA, 5.8S rRNA, LSU-rRNA)"/>
    <property type="evidence" value="ECO:0007669"/>
    <property type="project" value="TreeGrafter"/>
</dbReference>
<feature type="compositionally biased region" description="Low complexity" evidence="5">
    <location>
        <begin position="63"/>
        <end position="73"/>
    </location>
</feature>
<dbReference type="InterPro" id="IPR034353">
    <property type="entry name" value="ABT1/ESF2_RRM"/>
</dbReference>
<dbReference type="GO" id="GO:0005730">
    <property type="term" value="C:nucleolus"/>
    <property type="evidence" value="ECO:0007669"/>
    <property type="project" value="UniProtKB-SubCell"/>
</dbReference>
<dbReference type="PANTHER" id="PTHR12311:SF7">
    <property type="entry name" value="ACTIVATOR OF BASAL TRANSCRIPTION 1"/>
    <property type="match status" value="1"/>
</dbReference>
<organism evidence="6 7">
    <name type="scientific">Gracilariopsis chorda</name>
    <dbReference type="NCBI Taxonomy" id="448386"/>
    <lineage>
        <taxon>Eukaryota</taxon>
        <taxon>Rhodophyta</taxon>
        <taxon>Florideophyceae</taxon>
        <taxon>Rhodymeniophycidae</taxon>
        <taxon>Gracilariales</taxon>
        <taxon>Gracilariaceae</taxon>
        <taxon>Gracilariopsis</taxon>
    </lineage>
</organism>
<dbReference type="AlphaFoldDB" id="A0A2V3J192"/>
<dbReference type="Gene3D" id="3.30.70.330">
    <property type="match status" value="1"/>
</dbReference>
<sequence>MKNSLLESNCEERKKAETHQSQLSDTDQAHHTKETDLSSPSTRTHPRLKSTIAEENEQDDDSPSTSPTPATDAPKSESDATANESDKLQTKKGKSEIKRKKPKRGVVYLSRLPPNIEITSVRNLLSRTGRITNLWLRPETREQQKQRMSLGGSRRRTTFRDGWVEYSSRNDARETVALLNGRPMAGLKRKGRWANDLWCMKFLPAFEWRHLTAEVFGGRERILKVREEMAAARQERNWVEERARLSERLRRNGENGENAQPVRRFVQKRPVPETPFDDDIDEKRAREAAARVDEELETGKQAPVLSEDLVRLLVNTRKPKPAGS</sequence>
<evidence type="ECO:0000313" key="7">
    <source>
        <dbReference type="Proteomes" id="UP000247409"/>
    </source>
</evidence>
<keyword evidence="3" id="KW-0694">RNA-binding</keyword>
<evidence type="ECO:0000256" key="3">
    <source>
        <dbReference type="ARBA" id="ARBA00022884"/>
    </source>
</evidence>
<feature type="region of interest" description="Disordered" evidence="5">
    <location>
        <begin position="1"/>
        <end position="102"/>
    </location>
</feature>
<dbReference type="PANTHER" id="PTHR12311">
    <property type="entry name" value="ACTIVATOR OF BASAL TRANSCRIPTION 1"/>
    <property type="match status" value="1"/>
</dbReference>
<feature type="compositionally biased region" description="Basic and acidic residues" evidence="5">
    <location>
        <begin position="27"/>
        <end position="36"/>
    </location>
</feature>
<keyword evidence="4" id="KW-0539">Nucleus</keyword>
<dbReference type="GO" id="GO:0003723">
    <property type="term" value="F:RNA binding"/>
    <property type="evidence" value="ECO:0007669"/>
    <property type="project" value="UniProtKB-KW"/>
</dbReference>
<dbReference type="Proteomes" id="UP000247409">
    <property type="component" value="Unassembled WGS sequence"/>
</dbReference>